<feature type="region of interest" description="Disordered" evidence="2">
    <location>
        <begin position="325"/>
        <end position="347"/>
    </location>
</feature>
<dbReference type="EMBL" id="CAJJDN010000120">
    <property type="protein sequence ID" value="CAD8119272.1"/>
    <property type="molecule type" value="Genomic_DNA"/>
</dbReference>
<protein>
    <submittedName>
        <fullName evidence="3">Uncharacterized protein</fullName>
    </submittedName>
</protein>
<accession>A0A8S1QVM8</accession>
<keyword evidence="4" id="KW-1185">Reference proteome</keyword>
<proteinExistence type="predicted"/>
<evidence type="ECO:0000256" key="2">
    <source>
        <dbReference type="SAM" id="MobiDB-lite"/>
    </source>
</evidence>
<sequence>METNKKNSKYQIAWGIKTFKYFHLQLNFISEIMNSSYTYDPKYSYYKSEVYPQFDQSITSYGIANSQIQQGSSTRLATYSTHGRNLSQPQLTTSQSQRVPVQFVQQSIGQSIRQPIVRSSSPLNQQKVYYTQSIQPVYRLYNEPIQVVQQAPQVNVVREIEEVPIIHEVHHINRPINVIAMDEIEGPWKSKQILLEKQLIELQLMLKRGPQKKNEIKQVIVEDEGRIRYLEQQIEKLKGILNENEEEIQNLESQVDQAQYNLENAEEEANGQIEEQNRELAKWKKKFQDLNKQYHDIEEDITMTEAQIESIQKRKFLTQTSSSIKTSSKVNQIRDSGSRRSSVKKNY</sequence>
<gene>
    <name evidence="3" type="ORF">PSON_ATCC_30995.1.T1200122</name>
</gene>
<evidence type="ECO:0000313" key="3">
    <source>
        <dbReference type="EMBL" id="CAD8119272.1"/>
    </source>
</evidence>
<dbReference type="Proteomes" id="UP000692954">
    <property type="component" value="Unassembled WGS sequence"/>
</dbReference>
<organism evidence="3 4">
    <name type="scientific">Paramecium sonneborni</name>
    <dbReference type="NCBI Taxonomy" id="65129"/>
    <lineage>
        <taxon>Eukaryota</taxon>
        <taxon>Sar</taxon>
        <taxon>Alveolata</taxon>
        <taxon>Ciliophora</taxon>
        <taxon>Intramacronucleata</taxon>
        <taxon>Oligohymenophorea</taxon>
        <taxon>Peniculida</taxon>
        <taxon>Parameciidae</taxon>
        <taxon>Paramecium</taxon>
    </lineage>
</organism>
<comment type="caution">
    <text evidence="3">The sequence shown here is derived from an EMBL/GenBank/DDBJ whole genome shotgun (WGS) entry which is preliminary data.</text>
</comment>
<evidence type="ECO:0000313" key="4">
    <source>
        <dbReference type="Proteomes" id="UP000692954"/>
    </source>
</evidence>
<feature type="coiled-coil region" evidence="1">
    <location>
        <begin position="227"/>
        <end position="314"/>
    </location>
</feature>
<keyword evidence="1" id="KW-0175">Coiled coil</keyword>
<reference evidence="3" key="1">
    <citation type="submission" date="2021-01" db="EMBL/GenBank/DDBJ databases">
        <authorList>
            <consortium name="Genoscope - CEA"/>
            <person name="William W."/>
        </authorList>
    </citation>
    <scope>NUCLEOTIDE SEQUENCE</scope>
</reference>
<evidence type="ECO:0000256" key="1">
    <source>
        <dbReference type="SAM" id="Coils"/>
    </source>
</evidence>
<dbReference type="AlphaFoldDB" id="A0A8S1QVM8"/>
<dbReference type="OrthoDB" id="310399at2759"/>
<name>A0A8S1QVM8_9CILI</name>